<comment type="caution">
    <text evidence="5">The sequence shown here is derived from an EMBL/GenBank/DDBJ whole genome shotgun (WGS) entry which is preliminary data.</text>
</comment>
<feature type="domain" description="HTH deoR-type" evidence="4">
    <location>
        <begin position="3"/>
        <end position="58"/>
    </location>
</feature>
<dbReference type="Gene3D" id="3.40.50.1360">
    <property type="match status" value="1"/>
</dbReference>
<evidence type="ECO:0000256" key="3">
    <source>
        <dbReference type="ARBA" id="ARBA00023163"/>
    </source>
</evidence>
<keyword evidence="3" id="KW-0804">Transcription</keyword>
<dbReference type="InterPro" id="IPR036390">
    <property type="entry name" value="WH_DNA-bd_sf"/>
</dbReference>
<proteinExistence type="predicted"/>
<evidence type="ECO:0000256" key="2">
    <source>
        <dbReference type="ARBA" id="ARBA00023125"/>
    </source>
</evidence>
<dbReference type="Pfam" id="PF08220">
    <property type="entry name" value="HTH_DeoR"/>
    <property type="match status" value="1"/>
</dbReference>
<reference evidence="5 6" key="1">
    <citation type="submission" date="2013-03" db="EMBL/GenBank/DDBJ databases">
        <title>The Genome Sequence of Enterococcus sulfureus ATCC_49903 (PacBio/Illumina hybrid assembly).</title>
        <authorList>
            <consortium name="The Broad Institute Genomics Platform"/>
            <consortium name="The Broad Institute Genome Sequencing Center for Infectious Disease"/>
            <person name="Earl A."/>
            <person name="Russ C."/>
            <person name="Gilmore M."/>
            <person name="Surin D."/>
            <person name="Walker B."/>
            <person name="Young S."/>
            <person name="Zeng Q."/>
            <person name="Gargeya S."/>
            <person name="Fitzgerald M."/>
            <person name="Haas B."/>
            <person name="Abouelleil A."/>
            <person name="Allen A.W."/>
            <person name="Alvarado L."/>
            <person name="Arachchi H.M."/>
            <person name="Berlin A.M."/>
            <person name="Chapman S.B."/>
            <person name="Gainer-Dewar J."/>
            <person name="Goldberg J."/>
            <person name="Griggs A."/>
            <person name="Gujja S."/>
            <person name="Hansen M."/>
            <person name="Howarth C."/>
            <person name="Imamovic A."/>
            <person name="Ireland A."/>
            <person name="Larimer J."/>
            <person name="McCowan C."/>
            <person name="Murphy C."/>
            <person name="Pearson M."/>
            <person name="Poon T.W."/>
            <person name="Priest M."/>
            <person name="Roberts A."/>
            <person name="Saif S."/>
            <person name="Shea T."/>
            <person name="Sisk P."/>
            <person name="Sykes S."/>
            <person name="Wortman J."/>
            <person name="Nusbaum C."/>
            <person name="Birren B."/>
        </authorList>
    </citation>
    <scope>NUCLEOTIDE SEQUENCE [LARGE SCALE GENOMIC DNA]</scope>
    <source>
        <strain evidence="5 6">ATCC 49903</strain>
    </source>
</reference>
<dbReference type="InterPro" id="IPR050313">
    <property type="entry name" value="Carb_Metab_HTH_regulators"/>
</dbReference>
<dbReference type="CDD" id="cd00090">
    <property type="entry name" value="HTH_ARSR"/>
    <property type="match status" value="1"/>
</dbReference>
<dbReference type="PANTHER" id="PTHR30363:SF56">
    <property type="entry name" value="TRANSCRIPTIONAL REGULATOR, DEOR FAMILY"/>
    <property type="match status" value="1"/>
</dbReference>
<evidence type="ECO:0000256" key="1">
    <source>
        <dbReference type="ARBA" id="ARBA00023015"/>
    </source>
</evidence>
<dbReference type="SUPFAM" id="SSF100950">
    <property type="entry name" value="NagB/RpiA/CoA transferase-like"/>
    <property type="match status" value="1"/>
</dbReference>
<dbReference type="STRING" id="1140003.OMY_01158"/>
<name>S0P0V1_9ENTE</name>
<dbReference type="GO" id="GO:0003700">
    <property type="term" value="F:DNA-binding transcription factor activity"/>
    <property type="evidence" value="ECO:0007669"/>
    <property type="project" value="InterPro"/>
</dbReference>
<dbReference type="InterPro" id="IPR037171">
    <property type="entry name" value="NagB/RpiA_transferase-like"/>
</dbReference>
<dbReference type="InterPro" id="IPR036388">
    <property type="entry name" value="WH-like_DNA-bd_sf"/>
</dbReference>
<evidence type="ECO:0000259" key="4">
    <source>
        <dbReference type="PROSITE" id="PS51000"/>
    </source>
</evidence>
<dbReference type="InterPro" id="IPR011991">
    <property type="entry name" value="ArsR-like_HTH"/>
</dbReference>
<dbReference type="OrthoDB" id="9797223at2"/>
<dbReference type="InterPro" id="IPR001034">
    <property type="entry name" value="DeoR_HTH"/>
</dbReference>
<dbReference type="Gene3D" id="1.10.10.10">
    <property type="entry name" value="Winged helix-like DNA-binding domain superfamily/Winged helix DNA-binding domain"/>
    <property type="match status" value="1"/>
</dbReference>
<evidence type="ECO:0000313" key="5">
    <source>
        <dbReference type="EMBL" id="EOT83795.1"/>
    </source>
</evidence>
<keyword evidence="2" id="KW-0238">DNA-binding</keyword>
<dbReference type="PROSITE" id="PS00894">
    <property type="entry name" value="HTH_DEOR_1"/>
    <property type="match status" value="1"/>
</dbReference>
<dbReference type="SUPFAM" id="SSF46785">
    <property type="entry name" value="Winged helix' DNA-binding domain"/>
    <property type="match status" value="1"/>
</dbReference>
<dbReference type="InterPro" id="IPR018356">
    <property type="entry name" value="Tscrpt_reg_HTH_DeoR_CS"/>
</dbReference>
<accession>S0P0V1</accession>
<protein>
    <recommendedName>
        <fullName evidence="4">HTH deoR-type domain-containing protein</fullName>
    </recommendedName>
</protein>
<dbReference type="AlphaFoldDB" id="S0P0V1"/>
<dbReference type="PATRIC" id="fig|1140003.3.peg.1116"/>
<dbReference type="GO" id="GO:0003677">
    <property type="term" value="F:DNA binding"/>
    <property type="evidence" value="ECO:0007669"/>
    <property type="project" value="UniProtKB-KW"/>
</dbReference>
<dbReference type="SMART" id="SM00420">
    <property type="entry name" value="HTH_DEOR"/>
    <property type="match status" value="1"/>
</dbReference>
<keyword evidence="6" id="KW-1185">Reference proteome</keyword>
<sequence>MLTELRRQRILSLLKEYEMVTLTELTDSLNVSESTIRRDLQFMEDHGLLLRVHGGAKKVNTLNVEANMNEKSQVNVEGKIAIAKYAASLVQPNEIIYLDAGTTTFQMIPFLPTDVQLKVVTNSVKHAAQLSDYQIETIILGGNVKLSTQASTGVTTSEQLQHYRFDQAFIGINGIDLHAGFTTPDIEEAHLKRIGLKNSARPFILADATKFQTINFVQVAPVHAAEIITDHCPSDIRKRLSLHTTIKEVTL</sequence>
<gene>
    <name evidence="5" type="ORF">I573_01520</name>
</gene>
<dbReference type="PRINTS" id="PR00037">
    <property type="entry name" value="HTHLACR"/>
</dbReference>
<dbReference type="Pfam" id="PF00455">
    <property type="entry name" value="DeoRC"/>
    <property type="match status" value="1"/>
</dbReference>
<dbReference type="PROSITE" id="PS51000">
    <property type="entry name" value="HTH_DEOR_2"/>
    <property type="match status" value="1"/>
</dbReference>
<dbReference type="InterPro" id="IPR014036">
    <property type="entry name" value="DeoR-like_C"/>
</dbReference>
<dbReference type="eggNOG" id="COG1349">
    <property type="taxonomic scope" value="Bacteria"/>
</dbReference>
<dbReference type="PANTHER" id="PTHR30363">
    <property type="entry name" value="HTH-TYPE TRANSCRIPTIONAL REGULATOR SRLR-RELATED"/>
    <property type="match status" value="1"/>
</dbReference>
<organism evidence="5 6">
    <name type="scientific">Enterococcus sulfureus ATCC 49903</name>
    <dbReference type="NCBI Taxonomy" id="1140003"/>
    <lineage>
        <taxon>Bacteria</taxon>
        <taxon>Bacillati</taxon>
        <taxon>Bacillota</taxon>
        <taxon>Bacilli</taxon>
        <taxon>Lactobacillales</taxon>
        <taxon>Enterococcaceae</taxon>
        <taxon>Enterococcus</taxon>
    </lineage>
</organism>
<dbReference type="SMART" id="SM01134">
    <property type="entry name" value="DeoRC"/>
    <property type="match status" value="1"/>
</dbReference>
<dbReference type="RefSeq" id="WP_016185610.1">
    <property type="nucleotide sequence ID" value="NZ_ASWO01000005.1"/>
</dbReference>
<dbReference type="Proteomes" id="UP000015961">
    <property type="component" value="Unassembled WGS sequence"/>
</dbReference>
<evidence type="ECO:0000313" key="6">
    <source>
        <dbReference type="Proteomes" id="UP000015961"/>
    </source>
</evidence>
<dbReference type="EMBL" id="ASWO01000005">
    <property type="protein sequence ID" value="EOT83795.1"/>
    <property type="molecule type" value="Genomic_DNA"/>
</dbReference>
<keyword evidence="1" id="KW-0805">Transcription regulation</keyword>